<dbReference type="AlphaFoldDB" id="A0AAU9W1N1"/>
<dbReference type="SUPFAM" id="SSF81321">
    <property type="entry name" value="Family A G protein-coupled receptor-like"/>
    <property type="match status" value="1"/>
</dbReference>
<feature type="domain" description="G-protein coupled receptors family 1 profile" evidence="7">
    <location>
        <begin position="44"/>
        <end position="143"/>
    </location>
</feature>
<keyword evidence="3 6" id="KW-0812">Transmembrane</keyword>
<evidence type="ECO:0000256" key="6">
    <source>
        <dbReference type="SAM" id="Phobius"/>
    </source>
</evidence>
<proteinExistence type="predicted"/>
<dbReference type="CDD" id="cd00637">
    <property type="entry name" value="7tm_classA_rhodopsin-like"/>
    <property type="match status" value="1"/>
</dbReference>
<name>A0AAU9W1N1_9CNID</name>
<evidence type="ECO:0000256" key="4">
    <source>
        <dbReference type="ARBA" id="ARBA00022989"/>
    </source>
</evidence>
<evidence type="ECO:0000256" key="1">
    <source>
        <dbReference type="ARBA" id="ARBA00004651"/>
    </source>
</evidence>
<keyword evidence="2" id="KW-1003">Cell membrane</keyword>
<evidence type="ECO:0000256" key="3">
    <source>
        <dbReference type="ARBA" id="ARBA00022692"/>
    </source>
</evidence>
<feature type="transmembrane region" description="Helical" evidence="6">
    <location>
        <begin position="105"/>
        <end position="130"/>
    </location>
</feature>
<protein>
    <recommendedName>
        <fullName evidence="7">G-protein coupled receptors family 1 profile domain-containing protein</fullName>
    </recommendedName>
</protein>
<dbReference type="Proteomes" id="UP001159428">
    <property type="component" value="Unassembled WGS sequence"/>
</dbReference>
<dbReference type="PANTHER" id="PTHR22750">
    <property type="entry name" value="G-PROTEIN COUPLED RECEPTOR"/>
    <property type="match status" value="1"/>
</dbReference>
<dbReference type="InterPro" id="IPR017452">
    <property type="entry name" value="GPCR_Rhodpsn_7TM"/>
</dbReference>
<feature type="transmembrane region" description="Helical" evidence="6">
    <location>
        <begin position="27"/>
        <end position="52"/>
    </location>
</feature>
<accession>A0AAU9W1N1</accession>
<feature type="transmembrane region" description="Helical" evidence="6">
    <location>
        <begin position="235"/>
        <end position="253"/>
    </location>
</feature>
<reference evidence="8 9" key="1">
    <citation type="submission" date="2022-05" db="EMBL/GenBank/DDBJ databases">
        <authorList>
            <consortium name="Genoscope - CEA"/>
            <person name="William W."/>
        </authorList>
    </citation>
    <scope>NUCLEOTIDE SEQUENCE [LARGE SCALE GENOMIC DNA]</scope>
</reference>
<comment type="subcellular location">
    <subcellularLocation>
        <location evidence="1">Cell membrane</location>
        <topology evidence="1">Multi-pass membrane protein</topology>
    </subcellularLocation>
</comment>
<dbReference type="EMBL" id="CALNXJ010000007">
    <property type="protein sequence ID" value="CAH3043681.1"/>
    <property type="molecule type" value="Genomic_DNA"/>
</dbReference>
<gene>
    <name evidence="8" type="ORF">PMEA_00031674</name>
</gene>
<dbReference type="Gene3D" id="1.20.1070.10">
    <property type="entry name" value="Rhodopsin 7-helix transmembrane proteins"/>
    <property type="match status" value="2"/>
</dbReference>
<organism evidence="8 9">
    <name type="scientific">Pocillopora meandrina</name>
    <dbReference type="NCBI Taxonomy" id="46732"/>
    <lineage>
        <taxon>Eukaryota</taxon>
        <taxon>Metazoa</taxon>
        <taxon>Cnidaria</taxon>
        <taxon>Anthozoa</taxon>
        <taxon>Hexacorallia</taxon>
        <taxon>Scleractinia</taxon>
        <taxon>Astrocoeniina</taxon>
        <taxon>Pocilloporidae</taxon>
        <taxon>Pocillopora</taxon>
    </lineage>
</organism>
<dbReference type="InterPro" id="IPR000276">
    <property type="entry name" value="GPCR_Rhodpsn"/>
</dbReference>
<evidence type="ECO:0000313" key="8">
    <source>
        <dbReference type="EMBL" id="CAH3043681.1"/>
    </source>
</evidence>
<evidence type="ECO:0000313" key="9">
    <source>
        <dbReference type="Proteomes" id="UP001159428"/>
    </source>
</evidence>
<keyword evidence="5 6" id="KW-0472">Membrane</keyword>
<evidence type="ECO:0000256" key="2">
    <source>
        <dbReference type="ARBA" id="ARBA00022475"/>
    </source>
</evidence>
<keyword evidence="9" id="KW-1185">Reference proteome</keyword>
<feature type="transmembrane region" description="Helical" evidence="6">
    <location>
        <begin position="64"/>
        <end position="85"/>
    </location>
</feature>
<comment type="caution">
    <text evidence="8">The sequence shown here is derived from an EMBL/GenBank/DDBJ whole genome shotgun (WGS) entry which is preliminary data.</text>
</comment>
<dbReference type="PROSITE" id="PS50262">
    <property type="entry name" value="G_PROTEIN_RECEP_F1_2"/>
    <property type="match status" value="2"/>
</dbReference>
<feature type="domain" description="G-protein coupled receptors family 1 profile" evidence="7">
    <location>
        <begin position="149"/>
        <end position="251"/>
    </location>
</feature>
<keyword evidence="4 6" id="KW-1133">Transmembrane helix</keyword>
<feature type="transmembrane region" description="Helical" evidence="6">
    <location>
        <begin position="197"/>
        <end position="215"/>
    </location>
</feature>
<sequence length="282" mass="31633">MADNNSVATRPPLFLLVKSSPHVFNSFVALSVLNIILSISATLGNTLIFIALRRESCFHPPSRLLILNLVITDLCVGLISQPLAALHSISIFTDRLPIYQFTVEVTYITSAVLSGVSLFILTFISVDRLLALSLGMRYRQTVTAPRVRIFTCVIISTFCYAKICHTLCAQQAKIQNVLNQGLENKNPPMNMARFKKTVSSALWVHLTLLICYLPYSIVSGLKAVTGNVWPVAEGFTATLIFFNSSLNPVLYYWRIREVRHAVKKTIRQYRYRSEQTSDTGLE</sequence>
<dbReference type="GO" id="GO:0005886">
    <property type="term" value="C:plasma membrane"/>
    <property type="evidence" value="ECO:0007669"/>
    <property type="project" value="UniProtKB-SubCell"/>
</dbReference>
<evidence type="ECO:0000259" key="7">
    <source>
        <dbReference type="PROSITE" id="PS50262"/>
    </source>
</evidence>
<dbReference type="Pfam" id="PF00001">
    <property type="entry name" value="7tm_1"/>
    <property type="match status" value="1"/>
</dbReference>
<dbReference type="GO" id="GO:0004930">
    <property type="term" value="F:G protein-coupled receptor activity"/>
    <property type="evidence" value="ECO:0007669"/>
    <property type="project" value="InterPro"/>
</dbReference>
<evidence type="ECO:0000256" key="5">
    <source>
        <dbReference type="ARBA" id="ARBA00023136"/>
    </source>
</evidence>
<dbReference type="PRINTS" id="PR00237">
    <property type="entry name" value="GPCRRHODOPSN"/>
</dbReference>